<feature type="chain" id="PRO_5004787945" evidence="4">
    <location>
        <begin position="22"/>
        <end position="468"/>
    </location>
</feature>
<evidence type="ECO:0000256" key="4">
    <source>
        <dbReference type="SAM" id="SignalP"/>
    </source>
</evidence>
<dbReference type="SUPFAM" id="SSF54060">
    <property type="entry name" value="His-Me finger endonucleases"/>
    <property type="match status" value="1"/>
</dbReference>
<dbReference type="eggNOG" id="COG2356">
    <property type="taxonomic scope" value="Bacteria"/>
</dbReference>
<dbReference type="InterPro" id="IPR007346">
    <property type="entry name" value="Endonuclease-I"/>
</dbReference>
<reference evidence="5 6" key="1">
    <citation type="submission" date="2013-12" db="EMBL/GenBank/DDBJ databases">
        <authorList>
            <consortium name="DOE Joint Genome Institute"/>
            <person name="Eisen J."/>
            <person name="Huntemann M."/>
            <person name="Han J."/>
            <person name="Chen A."/>
            <person name="Kyrpides N."/>
            <person name="Mavromatis K."/>
            <person name="Markowitz V."/>
            <person name="Palaniappan K."/>
            <person name="Ivanova N."/>
            <person name="Schaumberg A."/>
            <person name="Pati A."/>
            <person name="Liolios K."/>
            <person name="Nordberg H.P."/>
            <person name="Cantor M.N."/>
            <person name="Hua S.X."/>
            <person name="Woyke T."/>
        </authorList>
    </citation>
    <scope>NUCLEOTIDE SEQUENCE [LARGE SCALE GENOMIC DNA]</scope>
    <source>
        <strain evidence="6">DSM 18177</strain>
    </source>
</reference>
<organism evidence="5 6">
    <name type="scientific">Barnesiella viscericola DSM 18177</name>
    <dbReference type="NCBI Taxonomy" id="880074"/>
    <lineage>
        <taxon>Bacteria</taxon>
        <taxon>Pseudomonadati</taxon>
        <taxon>Bacteroidota</taxon>
        <taxon>Bacteroidia</taxon>
        <taxon>Bacteroidales</taxon>
        <taxon>Barnesiellaceae</taxon>
        <taxon>Barnesiella</taxon>
    </lineage>
</organism>
<dbReference type="GO" id="GO:0016787">
    <property type="term" value="F:hydrolase activity"/>
    <property type="evidence" value="ECO:0007669"/>
    <property type="project" value="UniProtKB-KW"/>
</dbReference>
<keyword evidence="6" id="KW-1185">Reference proteome</keyword>
<gene>
    <name evidence="5" type="ORF">BARVI_00925</name>
</gene>
<protein>
    <submittedName>
        <fullName evidence="5">Ribonuclease</fullName>
    </submittedName>
</protein>
<dbReference type="OrthoDB" id="9770276at2"/>
<comment type="similarity">
    <text evidence="1">Belongs to the EndA/NucM nuclease family.</text>
</comment>
<dbReference type="Gene3D" id="2.60.40.10">
    <property type="entry name" value="Immunoglobulins"/>
    <property type="match status" value="1"/>
</dbReference>
<dbReference type="STRING" id="880074.BARVI_00925"/>
<sequence length="468" mass="52229">MNKRYTMIITALCGMWFSLLADMPRDYYPNTLEGTSGAELKTGLHNLLKDHRRIAYGSSNYDGACTWTVFRESDRRSNDQVWDMYSNYSYSFPQYGAAKGMNIEHSVPKSWWGDAADYDGTTPLTRFQYDGSYDLHHLTPADANANQAKSNYPLGEVVTPSFDNGVSKVGTGYANGKATNLFEPADEYKGDFARMYLYFVTCYQDYSWKSSATTMFAQNTYPTLNAYGLSLLLKWHRQDPVSEKEINRNNAVYSFQGNRNPYIDYPNMVEYIWGDSIDYGFYFSGGGQSIPAISCNDDHIDFGSTGEGTSKSRLLYLKGRNLTDPVNIQILNDNSGEFTVSPSTLSADVLNRTGINLVVIFSPEATTGERHVTLRFSGDNLESSTDIPLSATVLPSQITYLEILDLKPSYKKSDSPVLLRLNSDVAVKWTVDGVTATHFTPANLSPGMHTVKFTTSVGSGKMRVQIVE</sequence>
<dbReference type="PANTHER" id="PTHR33607:SF2">
    <property type="entry name" value="ENDONUCLEASE-1"/>
    <property type="match status" value="1"/>
</dbReference>
<evidence type="ECO:0000313" key="5">
    <source>
        <dbReference type="EMBL" id="AHF11647.1"/>
    </source>
</evidence>
<keyword evidence="2" id="KW-0540">Nuclease</keyword>
<dbReference type="GO" id="GO:0004518">
    <property type="term" value="F:nuclease activity"/>
    <property type="evidence" value="ECO:0007669"/>
    <property type="project" value="UniProtKB-KW"/>
</dbReference>
<evidence type="ECO:0000256" key="1">
    <source>
        <dbReference type="ARBA" id="ARBA00006429"/>
    </source>
</evidence>
<dbReference type="Pfam" id="PF04231">
    <property type="entry name" value="Endonuclease_1"/>
    <property type="match status" value="1"/>
</dbReference>
<dbReference type="PANTHER" id="PTHR33607">
    <property type="entry name" value="ENDONUCLEASE-1"/>
    <property type="match status" value="1"/>
</dbReference>
<name>W0ELH8_9BACT</name>
<dbReference type="InterPro" id="IPR044925">
    <property type="entry name" value="His-Me_finger_sf"/>
</dbReference>
<evidence type="ECO:0000313" key="6">
    <source>
        <dbReference type="Proteomes" id="UP000018901"/>
    </source>
</evidence>
<accession>W0ELH8</accession>
<dbReference type="InterPro" id="IPR013783">
    <property type="entry name" value="Ig-like_fold"/>
</dbReference>
<keyword evidence="4" id="KW-0732">Signal</keyword>
<dbReference type="AlphaFoldDB" id="W0ELH8"/>
<dbReference type="Proteomes" id="UP000018901">
    <property type="component" value="Chromosome"/>
</dbReference>
<dbReference type="HOGENOM" id="CLU_598151_0_0_10"/>
<proteinExistence type="inferred from homology"/>
<dbReference type="PATRIC" id="fig|880074.11.peg.192"/>
<evidence type="ECO:0000256" key="2">
    <source>
        <dbReference type="ARBA" id="ARBA00022722"/>
    </source>
</evidence>
<dbReference type="EMBL" id="CP007034">
    <property type="protein sequence ID" value="AHF11647.1"/>
    <property type="molecule type" value="Genomic_DNA"/>
</dbReference>
<dbReference type="KEGG" id="bvs:BARVI_00925"/>
<evidence type="ECO:0000256" key="3">
    <source>
        <dbReference type="ARBA" id="ARBA00022801"/>
    </source>
</evidence>
<keyword evidence="3" id="KW-0378">Hydrolase</keyword>
<feature type="signal peptide" evidence="4">
    <location>
        <begin position="1"/>
        <end position="21"/>
    </location>
</feature>